<dbReference type="SUPFAM" id="SSF56784">
    <property type="entry name" value="HAD-like"/>
    <property type="match status" value="1"/>
</dbReference>
<dbReference type="PANTHER" id="PTHR43434">
    <property type="entry name" value="PHOSPHOGLYCOLATE PHOSPHATASE"/>
    <property type="match status" value="1"/>
</dbReference>
<protein>
    <recommendedName>
        <fullName evidence="4">phosphoglycolate phosphatase</fullName>
        <ecNumber evidence="4">3.1.3.18</ecNumber>
    </recommendedName>
</protein>
<dbReference type="InterPro" id="IPR023214">
    <property type="entry name" value="HAD_sf"/>
</dbReference>
<dbReference type="SFLD" id="SFLDS00003">
    <property type="entry name" value="Haloacid_Dehalogenase"/>
    <property type="match status" value="1"/>
</dbReference>
<gene>
    <name evidence="5" type="ORF">HCR_00990</name>
</gene>
<proteinExistence type="inferred from homology"/>
<evidence type="ECO:0000256" key="4">
    <source>
        <dbReference type="ARBA" id="ARBA00013078"/>
    </source>
</evidence>
<evidence type="ECO:0000313" key="6">
    <source>
        <dbReference type="Proteomes" id="UP001321445"/>
    </source>
</evidence>
<dbReference type="InterPro" id="IPR036412">
    <property type="entry name" value="HAD-like_sf"/>
</dbReference>
<dbReference type="PANTHER" id="PTHR43434:SF1">
    <property type="entry name" value="PHOSPHOGLYCOLATE PHOSPHATASE"/>
    <property type="match status" value="1"/>
</dbReference>
<evidence type="ECO:0000256" key="2">
    <source>
        <dbReference type="ARBA" id="ARBA00004818"/>
    </source>
</evidence>
<comment type="catalytic activity">
    <reaction evidence="1">
        <text>2-phosphoglycolate + H2O = glycolate + phosphate</text>
        <dbReference type="Rhea" id="RHEA:14369"/>
        <dbReference type="ChEBI" id="CHEBI:15377"/>
        <dbReference type="ChEBI" id="CHEBI:29805"/>
        <dbReference type="ChEBI" id="CHEBI:43474"/>
        <dbReference type="ChEBI" id="CHEBI:58033"/>
        <dbReference type="EC" id="3.1.3.18"/>
    </reaction>
</comment>
<dbReference type="EMBL" id="AP027370">
    <property type="protein sequence ID" value="BDY11787.1"/>
    <property type="molecule type" value="Genomic_DNA"/>
</dbReference>
<dbReference type="InterPro" id="IPR041492">
    <property type="entry name" value="HAD_2"/>
</dbReference>
<dbReference type="SFLD" id="SFLDG01129">
    <property type="entry name" value="C1.5:_HAD__Beta-PGM__Phosphata"/>
    <property type="match status" value="1"/>
</dbReference>
<dbReference type="InterPro" id="IPR023198">
    <property type="entry name" value="PGP-like_dom2"/>
</dbReference>
<evidence type="ECO:0000256" key="3">
    <source>
        <dbReference type="ARBA" id="ARBA00006171"/>
    </source>
</evidence>
<sequence>MKTVIFDLDGTLVDTHTNITASINHVRKTIYGLEPMDAAEVARLMNLPGLNLAYEFYGVKRYEEEAKELFESHYTIQCLQNAVTFEGIVEMLELLLSHECELFVATNAPSSTSRLILKKNGIDRCFRDIVGADRVKYPKPHPEMIRMISEISKFEEVWMVGDSPKDMVAAEQAEVTPLFVEWGYSKRLSEGLLHIRTVSEPSKIVDTLFAF</sequence>
<accession>A0ABM8FJI6</accession>
<dbReference type="NCBIfam" id="TIGR01549">
    <property type="entry name" value="HAD-SF-IA-v1"/>
    <property type="match status" value="1"/>
</dbReference>
<dbReference type="InterPro" id="IPR050155">
    <property type="entry name" value="HAD-like_hydrolase_sf"/>
</dbReference>
<evidence type="ECO:0000256" key="1">
    <source>
        <dbReference type="ARBA" id="ARBA00000830"/>
    </source>
</evidence>
<comment type="pathway">
    <text evidence="2">Organic acid metabolism; glycolate biosynthesis; glycolate from 2-phosphoglycolate: step 1/1.</text>
</comment>
<dbReference type="Gene3D" id="1.10.150.240">
    <property type="entry name" value="Putative phosphatase, domain 2"/>
    <property type="match status" value="1"/>
</dbReference>
<comment type="similarity">
    <text evidence="3">Belongs to the HAD-like hydrolase superfamily. CbbY/CbbZ/Gph/YieH family.</text>
</comment>
<dbReference type="EC" id="3.1.3.18" evidence="4"/>
<evidence type="ECO:0000313" key="5">
    <source>
        <dbReference type="EMBL" id="BDY11787.1"/>
    </source>
</evidence>
<name>A0ABM8FJI6_9BACT</name>
<keyword evidence="6" id="KW-1185">Reference proteome</keyword>
<dbReference type="InterPro" id="IPR006439">
    <property type="entry name" value="HAD-SF_hydro_IA"/>
</dbReference>
<dbReference type="Proteomes" id="UP001321445">
    <property type="component" value="Chromosome"/>
</dbReference>
<organism evidence="5 6">
    <name type="scientific">Hydrogenimonas cancrithermarum</name>
    <dbReference type="NCBI Taxonomy" id="2993563"/>
    <lineage>
        <taxon>Bacteria</taxon>
        <taxon>Pseudomonadati</taxon>
        <taxon>Campylobacterota</taxon>
        <taxon>Epsilonproteobacteria</taxon>
        <taxon>Campylobacterales</taxon>
        <taxon>Hydrogenimonadaceae</taxon>
        <taxon>Hydrogenimonas</taxon>
    </lineage>
</organism>
<dbReference type="RefSeq" id="WP_286337003.1">
    <property type="nucleotide sequence ID" value="NZ_AP027370.1"/>
</dbReference>
<dbReference type="Pfam" id="PF13419">
    <property type="entry name" value="HAD_2"/>
    <property type="match status" value="1"/>
</dbReference>
<dbReference type="Gene3D" id="3.40.50.1000">
    <property type="entry name" value="HAD superfamily/HAD-like"/>
    <property type="match status" value="1"/>
</dbReference>
<reference evidence="5 6" key="1">
    <citation type="submission" date="2023-03" db="EMBL/GenBank/DDBJ databases">
        <title>Description of Hydrogenimonas sp. ISO32.</title>
        <authorList>
            <person name="Mino S."/>
            <person name="Fukazawa S."/>
            <person name="Sawabe T."/>
        </authorList>
    </citation>
    <scope>NUCLEOTIDE SEQUENCE [LARGE SCALE GENOMIC DNA]</scope>
    <source>
        <strain evidence="5 6">ISO32</strain>
    </source>
</reference>